<protein>
    <recommendedName>
        <fullName evidence="2">DUF6534 domain-containing protein</fullName>
    </recommendedName>
</protein>
<feature type="transmembrane region" description="Helical" evidence="1">
    <location>
        <begin position="189"/>
        <end position="210"/>
    </location>
</feature>
<dbReference type="PANTHER" id="PTHR40465:SF1">
    <property type="entry name" value="DUF6534 DOMAIN-CONTAINING PROTEIN"/>
    <property type="match status" value="1"/>
</dbReference>
<evidence type="ECO:0000313" key="3">
    <source>
        <dbReference type="EMBL" id="PPQ96420.1"/>
    </source>
</evidence>
<feature type="transmembrane region" description="Helical" evidence="1">
    <location>
        <begin position="230"/>
        <end position="252"/>
    </location>
</feature>
<feature type="transmembrane region" description="Helical" evidence="1">
    <location>
        <begin position="119"/>
        <end position="136"/>
    </location>
</feature>
<dbReference type="PANTHER" id="PTHR40465">
    <property type="entry name" value="CHROMOSOME 1, WHOLE GENOME SHOTGUN SEQUENCE"/>
    <property type="match status" value="1"/>
</dbReference>
<feature type="transmembrane region" description="Helical" evidence="1">
    <location>
        <begin position="258"/>
        <end position="277"/>
    </location>
</feature>
<name>A0A409Y078_9AGAR</name>
<evidence type="ECO:0000313" key="4">
    <source>
        <dbReference type="Proteomes" id="UP000284706"/>
    </source>
</evidence>
<feature type="transmembrane region" description="Helical" evidence="1">
    <location>
        <begin position="148"/>
        <end position="169"/>
    </location>
</feature>
<dbReference type="Proteomes" id="UP000284706">
    <property type="component" value="Unassembled WGS sequence"/>
</dbReference>
<reference evidence="3 4" key="1">
    <citation type="journal article" date="2018" name="Evol. Lett.">
        <title>Horizontal gene cluster transfer increased hallucinogenic mushroom diversity.</title>
        <authorList>
            <person name="Reynolds H.T."/>
            <person name="Vijayakumar V."/>
            <person name="Gluck-Thaler E."/>
            <person name="Korotkin H.B."/>
            <person name="Matheny P.B."/>
            <person name="Slot J.C."/>
        </authorList>
    </citation>
    <scope>NUCLEOTIDE SEQUENCE [LARGE SCALE GENOMIC DNA]</scope>
    <source>
        <strain evidence="3 4">SRW20</strain>
    </source>
</reference>
<organism evidence="3 4">
    <name type="scientific">Gymnopilus dilepis</name>
    <dbReference type="NCBI Taxonomy" id="231916"/>
    <lineage>
        <taxon>Eukaryota</taxon>
        <taxon>Fungi</taxon>
        <taxon>Dikarya</taxon>
        <taxon>Basidiomycota</taxon>
        <taxon>Agaricomycotina</taxon>
        <taxon>Agaricomycetes</taxon>
        <taxon>Agaricomycetidae</taxon>
        <taxon>Agaricales</taxon>
        <taxon>Agaricineae</taxon>
        <taxon>Hymenogastraceae</taxon>
        <taxon>Gymnopilus</taxon>
    </lineage>
</organism>
<sequence>MSSPIPPNIQVGNFAIRSNGIELTCKTIQRLALALCLADTDELHPRQLLGYVFNWGLYGALSVQVYMYYMSFPNDRISAKTLVFGLYLIETVQTILVTHDMFHAYAIGWGDLAQLESAQLEWLSVPIFSGIVQLFFARRISILSGSKIIGAIIALIAITQGAAAITQGIQAAIINDFAKLQTEAFVSCTLWLAGSAVCDVLIAVCMSYFLSKKDSAFKATRDFVNKMIRLTIETGSLTAAVATVDIILFLSFPHNNYHTTPALTLAKLYTNTLVLIFNSRMRIVGGRDTIQSGDIMALKTSRSSRFNPATLATSTGAISAIHVNTGQVATEINVQKDTFIDRSDADIPFEGNWHSV</sequence>
<accession>A0A409Y078</accession>
<feature type="transmembrane region" description="Helical" evidence="1">
    <location>
        <begin position="81"/>
        <end position="99"/>
    </location>
</feature>
<dbReference type="Pfam" id="PF20152">
    <property type="entry name" value="DUF6534"/>
    <property type="match status" value="1"/>
</dbReference>
<dbReference type="OrthoDB" id="2953893at2759"/>
<proteinExistence type="predicted"/>
<evidence type="ECO:0000256" key="1">
    <source>
        <dbReference type="SAM" id="Phobius"/>
    </source>
</evidence>
<gene>
    <name evidence="3" type="ORF">CVT26_005099</name>
</gene>
<dbReference type="EMBL" id="NHYE01001374">
    <property type="protein sequence ID" value="PPQ96420.1"/>
    <property type="molecule type" value="Genomic_DNA"/>
</dbReference>
<comment type="caution">
    <text evidence="3">The sequence shown here is derived from an EMBL/GenBank/DDBJ whole genome shotgun (WGS) entry which is preliminary data.</text>
</comment>
<evidence type="ECO:0000259" key="2">
    <source>
        <dbReference type="Pfam" id="PF20152"/>
    </source>
</evidence>
<keyword evidence="1" id="KW-0812">Transmembrane</keyword>
<feature type="transmembrane region" description="Helical" evidence="1">
    <location>
        <begin position="48"/>
        <end position="69"/>
    </location>
</feature>
<keyword evidence="1" id="KW-1133">Transmembrane helix</keyword>
<dbReference type="AlphaFoldDB" id="A0A409Y078"/>
<feature type="domain" description="DUF6534" evidence="2">
    <location>
        <begin position="195"/>
        <end position="281"/>
    </location>
</feature>
<dbReference type="InterPro" id="IPR045339">
    <property type="entry name" value="DUF6534"/>
</dbReference>
<dbReference type="InParanoid" id="A0A409Y078"/>
<keyword evidence="4" id="KW-1185">Reference proteome</keyword>
<keyword evidence="1" id="KW-0472">Membrane</keyword>